<accession>A0A1B1TAF0</accession>
<dbReference type="Gene3D" id="3.40.140.10">
    <property type="entry name" value="Cytidine Deaminase, domain 2"/>
    <property type="match status" value="1"/>
</dbReference>
<dbReference type="EMBL" id="KP211816">
    <property type="protein sequence ID" value="ANV79235.1"/>
    <property type="molecule type" value="Genomic_DNA"/>
</dbReference>
<dbReference type="SUPFAM" id="SSF102712">
    <property type="entry name" value="JAB1/MPN domain"/>
    <property type="match status" value="1"/>
</dbReference>
<keyword evidence="1" id="KW-0175">Coiled coil</keyword>
<dbReference type="InterPro" id="IPR000555">
    <property type="entry name" value="JAMM/MPN+_dom"/>
</dbReference>
<proteinExistence type="predicted"/>
<dbReference type="PANTHER" id="PTHR10410">
    <property type="entry name" value="EUKARYOTIC TRANSLATION INITIATION FACTOR 3 -RELATED"/>
    <property type="match status" value="1"/>
</dbReference>
<sequence length="567" mass="62689">MNKMNNEMIPLTIANTLDQSMKTRVEVPDTTVKQAVKHANLAPKGNYDVYDSAGVIISNNNTANYRDSTIYVGVPKVAGGAPIEFDDDWDEDGIDLDNFPEKPAANVTLVTLGGERHQIAPRQNETLIQLAERAGLKPRDGTPIVIRDGDQNAVSNIRATDNVGRTFTISFNRIAGGAIVTKTLDAVKKTFSSPKAHPAVVPKEIIEQTTAFTQPRGRLEMGGLLIGHVDNDGNNVVVCGFFPEQTEASPGYCEFDGGAVAMAMGACDMANEKKGGPHTPNLRVIGWIHTHPDIGIFLSGIDVNTFGLLRGQTGDGRIVAVVVDPLRKQHGVFNSEKAARGRDATKANGKVRLSEDLVARYNKFLDRMRFFQQKRGKQAIPFIMPGLLQNVRVKMGDVDDIAQARNETLDNLYITADKQRQQISNISGNIRKLSSEMTQTISSARRNSDNTELLRKENVQLKSEIENLKKDAQQKNSETLDLIHRLTVKVEELENKTKTNLRSIITRNKYALTNVKEINLKIDDLTIRLERCVTIPKLLPVRSTKVIAEELVQSSTSPLEEDKVTQY</sequence>
<dbReference type="InterPro" id="IPR050242">
    <property type="entry name" value="JAMM_MPN+_peptidase_M67A"/>
</dbReference>
<evidence type="ECO:0000313" key="3">
    <source>
        <dbReference type="EMBL" id="ANV79235.1"/>
    </source>
</evidence>
<protein>
    <recommendedName>
        <fullName evidence="2">JAB1/MPN/MOV34 metalloenzyme domain-containing protein</fullName>
    </recommendedName>
</protein>
<evidence type="ECO:0000259" key="2">
    <source>
        <dbReference type="Pfam" id="PF01398"/>
    </source>
</evidence>
<dbReference type="GO" id="GO:0008237">
    <property type="term" value="F:metallopeptidase activity"/>
    <property type="evidence" value="ECO:0007669"/>
    <property type="project" value="InterPro"/>
</dbReference>
<dbReference type="Pfam" id="PF01398">
    <property type="entry name" value="JAB"/>
    <property type="match status" value="1"/>
</dbReference>
<name>A0A1B1TAF0_9ARCH</name>
<organism evidence="3">
    <name type="scientific">uncultured Poseidoniia archaeon</name>
    <dbReference type="NCBI Taxonomy" id="1697135"/>
    <lineage>
        <taxon>Archaea</taxon>
        <taxon>Methanobacteriati</taxon>
        <taxon>Thermoplasmatota</taxon>
        <taxon>Candidatus Poseidoniia</taxon>
        <taxon>environmental samples</taxon>
    </lineage>
</organism>
<reference evidence="3" key="2">
    <citation type="submission" date="2016-12" db="EMBL/GenBank/DDBJ databases">
        <authorList>
            <person name="Song W.-J."/>
            <person name="Kurnit D.M."/>
        </authorList>
    </citation>
    <scope>NUCLEOTIDE SEQUENCE</scope>
</reference>
<dbReference type="AlphaFoldDB" id="A0A1B1TAF0"/>
<feature type="coiled-coil region" evidence="1">
    <location>
        <begin position="416"/>
        <end position="496"/>
    </location>
</feature>
<feature type="domain" description="JAB1/MPN/MOV34 metalloenzyme" evidence="2">
    <location>
        <begin position="204"/>
        <end position="305"/>
    </location>
</feature>
<reference evidence="3" key="1">
    <citation type="journal article" date="2015" name="ISME J.">
        <title>A new class of marine Euryarchaeota group II from the Mediterranean deep chlorophyll maximum.</title>
        <authorList>
            <person name="Martin-Cuadrado A.B."/>
            <person name="Garcia-Heredia I."/>
            <person name="Molto A.G."/>
            <person name="Lopez-Ubeda R."/>
            <person name="Kimes N."/>
            <person name="Lopez-Garcia P."/>
            <person name="Moreira D."/>
            <person name="Rodriguez-Valera F."/>
        </authorList>
    </citation>
    <scope>NUCLEOTIDE SEQUENCE</scope>
</reference>
<evidence type="ECO:0000256" key="1">
    <source>
        <dbReference type="SAM" id="Coils"/>
    </source>
</evidence>